<evidence type="ECO:0000256" key="3">
    <source>
        <dbReference type="ARBA" id="ARBA00022723"/>
    </source>
</evidence>
<dbReference type="Gene3D" id="3.20.20.70">
    <property type="entry name" value="Aldolase class I"/>
    <property type="match status" value="1"/>
</dbReference>
<accession>A0A2D0MZA4</accession>
<keyword evidence="2" id="KW-0949">S-adenosyl-L-methionine</keyword>
<feature type="domain" description="Radical SAM core" evidence="6">
    <location>
        <begin position="102"/>
        <end position="318"/>
    </location>
</feature>
<comment type="caution">
    <text evidence="7">The sequence shown here is derived from an EMBL/GenBank/DDBJ whole genome shotgun (WGS) entry which is preliminary data.</text>
</comment>
<keyword evidence="3" id="KW-0479">Metal-binding</keyword>
<dbReference type="CDD" id="cd01335">
    <property type="entry name" value="Radical_SAM"/>
    <property type="match status" value="1"/>
</dbReference>
<evidence type="ECO:0000313" key="7">
    <source>
        <dbReference type="EMBL" id="PHN01601.1"/>
    </source>
</evidence>
<gene>
    <name evidence="7" type="ORF">CRP01_36490</name>
</gene>
<dbReference type="InterPro" id="IPR058240">
    <property type="entry name" value="rSAM_sf"/>
</dbReference>
<dbReference type="InterPro" id="IPR007197">
    <property type="entry name" value="rSAM"/>
</dbReference>
<dbReference type="GO" id="GO:0003824">
    <property type="term" value="F:catalytic activity"/>
    <property type="evidence" value="ECO:0007669"/>
    <property type="project" value="InterPro"/>
</dbReference>
<sequence length="395" mass="44958">MERPQSIPFIRSALRKRGLRMRVLIKLIRIALQRLKSVAKARQAIRALQLRYQQIFGNVPVRKVARIDGRYFWRLTAPGFPSRAHTRMFENEINKSYPFKREAGLRTLFLAITKKCPLNCEHCFEWDQLNKREALTTADLLHLVQQYQSFGTTQIMLSGGEPMVRFKDLLTILENAAPGTDFWIITSGFQLTESKARQLKAAGLTGVMISMEHHLEAEHNQFRGYDQAYLWATRAAANARAAGLVTALSLCATRSYATEANLTAYLEMAKGLGVTFVQLLEPRAAGRYADKDVDLAPEQIDLLDRFYLDYNTLPRWADYPIVSFVGHLQRRSGCMGGGDQYLYINTDGEVQVCPFCKGSTASALEFPPQDILDLLAQQSCQPFEMRRQRELLHQD</sequence>
<dbReference type="SFLD" id="SFLDS00029">
    <property type="entry name" value="Radical_SAM"/>
    <property type="match status" value="1"/>
</dbReference>
<dbReference type="OrthoDB" id="9763993at2"/>
<dbReference type="PROSITE" id="PS51918">
    <property type="entry name" value="RADICAL_SAM"/>
    <property type="match status" value="1"/>
</dbReference>
<reference evidence="7 8" key="1">
    <citation type="submission" date="2017-10" db="EMBL/GenBank/DDBJ databases">
        <title>The draft genome sequence of Lewinella nigricans NBRC 102662.</title>
        <authorList>
            <person name="Wang K."/>
        </authorList>
    </citation>
    <scope>NUCLEOTIDE SEQUENCE [LARGE SCALE GENOMIC DNA]</scope>
    <source>
        <strain evidence="7 8">NBRC 102662</strain>
    </source>
</reference>
<dbReference type="GO" id="GO:0046872">
    <property type="term" value="F:metal ion binding"/>
    <property type="evidence" value="ECO:0007669"/>
    <property type="project" value="UniProtKB-KW"/>
</dbReference>
<dbReference type="PANTHER" id="PTHR11228:SF7">
    <property type="entry name" value="PQQA PEPTIDE CYCLASE"/>
    <property type="match status" value="1"/>
</dbReference>
<dbReference type="PANTHER" id="PTHR11228">
    <property type="entry name" value="RADICAL SAM DOMAIN PROTEIN"/>
    <property type="match status" value="1"/>
</dbReference>
<dbReference type="GO" id="GO:0051536">
    <property type="term" value="F:iron-sulfur cluster binding"/>
    <property type="evidence" value="ECO:0007669"/>
    <property type="project" value="UniProtKB-KW"/>
</dbReference>
<organism evidence="7 8">
    <name type="scientific">Flavilitoribacter nigricans (strain ATCC 23147 / DSM 23189 / NBRC 102662 / NCIMB 1420 / SS-2)</name>
    <name type="common">Lewinella nigricans</name>
    <dbReference type="NCBI Taxonomy" id="1122177"/>
    <lineage>
        <taxon>Bacteria</taxon>
        <taxon>Pseudomonadati</taxon>
        <taxon>Bacteroidota</taxon>
        <taxon>Saprospiria</taxon>
        <taxon>Saprospirales</taxon>
        <taxon>Lewinellaceae</taxon>
        <taxon>Flavilitoribacter</taxon>
    </lineage>
</organism>
<keyword evidence="5" id="KW-0411">Iron-sulfur</keyword>
<dbReference type="RefSeq" id="WP_099155033.1">
    <property type="nucleotide sequence ID" value="NZ_PDUD01000052.1"/>
</dbReference>
<keyword evidence="8" id="KW-1185">Reference proteome</keyword>
<dbReference type="SFLD" id="SFLDG01067">
    <property type="entry name" value="SPASM/twitch_domain_containing"/>
    <property type="match status" value="1"/>
</dbReference>
<evidence type="ECO:0000256" key="4">
    <source>
        <dbReference type="ARBA" id="ARBA00023004"/>
    </source>
</evidence>
<protein>
    <recommendedName>
        <fullName evidence="6">Radical SAM core domain-containing protein</fullName>
    </recommendedName>
</protein>
<evidence type="ECO:0000256" key="2">
    <source>
        <dbReference type="ARBA" id="ARBA00022691"/>
    </source>
</evidence>
<dbReference type="Pfam" id="PF04055">
    <property type="entry name" value="Radical_SAM"/>
    <property type="match status" value="1"/>
</dbReference>
<dbReference type="AlphaFoldDB" id="A0A2D0MZA4"/>
<evidence type="ECO:0000313" key="8">
    <source>
        <dbReference type="Proteomes" id="UP000223913"/>
    </source>
</evidence>
<name>A0A2D0MZA4_FLAN2</name>
<dbReference type="SUPFAM" id="SSF102114">
    <property type="entry name" value="Radical SAM enzymes"/>
    <property type="match status" value="1"/>
</dbReference>
<evidence type="ECO:0000256" key="1">
    <source>
        <dbReference type="ARBA" id="ARBA00001966"/>
    </source>
</evidence>
<keyword evidence="4" id="KW-0408">Iron</keyword>
<dbReference type="GO" id="GO:0006783">
    <property type="term" value="P:heme biosynthetic process"/>
    <property type="evidence" value="ECO:0007669"/>
    <property type="project" value="TreeGrafter"/>
</dbReference>
<dbReference type="InterPro" id="IPR013785">
    <property type="entry name" value="Aldolase_TIM"/>
</dbReference>
<dbReference type="InterPro" id="IPR050377">
    <property type="entry name" value="Radical_SAM_PqqE_MftC-like"/>
</dbReference>
<evidence type="ECO:0000256" key="5">
    <source>
        <dbReference type="ARBA" id="ARBA00023014"/>
    </source>
</evidence>
<dbReference type="Proteomes" id="UP000223913">
    <property type="component" value="Unassembled WGS sequence"/>
</dbReference>
<proteinExistence type="predicted"/>
<comment type="cofactor">
    <cofactor evidence="1">
        <name>[4Fe-4S] cluster</name>
        <dbReference type="ChEBI" id="CHEBI:49883"/>
    </cofactor>
</comment>
<dbReference type="EMBL" id="PDUD01000052">
    <property type="protein sequence ID" value="PHN01601.1"/>
    <property type="molecule type" value="Genomic_DNA"/>
</dbReference>
<evidence type="ECO:0000259" key="6">
    <source>
        <dbReference type="PROSITE" id="PS51918"/>
    </source>
</evidence>